<protein>
    <submittedName>
        <fullName evidence="5">AraC family transcriptional regulator</fullName>
    </submittedName>
</protein>
<feature type="domain" description="HTH araC/xylS-type" evidence="4">
    <location>
        <begin position="158"/>
        <end position="259"/>
    </location>
</feature>
<dbReference type="InterPro" id="IPR050204">
    <property type="entry name" value="AraC_XylS_family_regulators"/>
</dbReference>
<dbReference type="InterPro" id="IPR018060">
    <property type="entry name" value="HTH_AraC"/>
</dbReference>
<reference evidence="5 6" key="1">
    <citation type="submission" date="2016-08" db="EMBL/GenBank/DDBJ databases">
        <authorList>
            <person name="Seilhamer J.J."/>
        </authorList>
    </citation>
    <scope>NUCLEOTIDE SEQUENCE [LARGE SCALE GENOMIC DNA]</scope>
    <source>
        <strain evidence="5 6">DX4</strain>
    </source>
</reference>
<keyword evidence="3" id="KW-0804">Transcription</keyword>
<dbReference type="InterPro" id="IPR009057">
    <property type="entry name" value="Homeodomain-like_sf"/>
</dbReference>
<dbReference type="PANTHER" id="PTHR46796:SF13">
    <property type="entry name" value="HTH-TYPE TRANSCRIPTIONAL ACTIVATOR RHAS"/>
    <property type="match status" value="1"/>
</dbReference>
<dbReference type="SMART" id="SM00342">
    <property type="entry name" value="HTH_ARAC"/>
    <property type="match status" value="1"/>
</dbReference>
<evidence type="ECO:0000259" key="4">
    <source>
        <dbReference type="PROSITE" id="PS01124"/>
    </source>
</evidence>
<keyword evidence="2" id="KW-0238">DNA-binding</keyword>
<organism evidence="5 6">
    <name type="scientific">Pedobacter steynii</name>
    <dbReference type="NCBI Taxonomy" id="430522"/>
    <lineage>
        <taxon>Bacteria</taxon>
        <taxon>Pseudomonadati</taxon>
        <taxon>Bacteroidota</taxon>
        <taxon>Sphingobacteriia</taxon>
        <taxon>Sphingobacteriales</taxon>
        <taxon>Sphingobacteriaceae</taxon>
        <taxon>Pedobacter</taxon>
    </lineage>
</organism>
<proteinExistence type="predicted"/>
<accession>A0A1D7QN63</accession>
<evidence type="ECO:0000313" key="6">
    <source>
        <dbReference type="Proteomes" id="UP000094313"/>
    </source>
</evidence>
<dbReference type="PROSITE" id="PS01124">
    <property type="entry name" value="HTH_ARAC_FAMILY_2"/>
    <property type="match status" value="1"/>
</dbReference>
<keyword evidence="1" id="KW-0805">Transcription regulation</keyword>
<dbReference type="Pfam" id="PF20240">
    <property type="entry name" value="DUF6597"/>
    <property type="match status" value="1"/>
</dbReference>
<sequence>MNYQIFEPSDDLAAVVRCYWTLESPKEKTPERNTIVPDGSMKMIFHYGDLYKHYAENGNNTLLPRCFVIGQLTGPFEVEPTGETGIFFVRFHPNGFLPFATIPIKEMENTAVPLEKLFGKEGQDIEQKILKAKSTQDRIGLIESFLFSRLANTEAFDQIVKSTVETILTANGQLSIDELSRQTNINRRQLERKFSSVVGLSPKQLSKTIRLQATLKTLLTKKVSSLTTLAYEGEYYDQAHFIKDFKEFTGITPKEFYGDLLKMSLIFDQTD</sequence>
<dbReference type="Proteomes" id="UP000094313">
    <property type="component" value="Chromosome"/>
</dbReference>
<evidence type="ECO:0000256" key="2">
    <source>
        <dbReference type="ARBA" id="ARBA00023125"/>
    </source>
</evidence>
<gene>
    <name evidence="5" type="ORF">BFS30_24860</name>
</gene>
<evidence type="ECO:0000313" key="5">
    <source>
        <dbReference type="EMBL" id="AOM80108.1"/>
    </source>
</evidence>
<dbReference type="PANTHER" id="PTHR46796">
    <property type="entry name" value="HTH-TYPE TRANSCRIPTIONAL ACTIVATOR RHAS-RELATED"/>
    <property type="match status" value="1"/>
</dbReference>
<name>A0A1D7QN63_9SPHI</name>
<dbReference type="Gene3D" id="1.10.10.60">
    <property type="entry name" value="Homeodomain-like"/>
    <property type="match status" value="1"/>
</dbReference>
<dbReference type="GO" id="GO:0043565">
    <property type="term" value="F:sequence-specific DNA binding"/>
    <property type="evidence" value="ECO:0007669"/>
    <property type="project" value="InterPro"/>
</dbReference>
<dbReference type="AlphaFoldDB" id="A0A1D7QN63"/>
<evidence type="ECO:0000256" key="1">
    <source>
        <dbReference type="ARBA" id="ARBA00023015"/>
    </source>
</evidence>
<dbReference type="Pfam" id="PF12833">
    <property type="entry name" value="HTH_18"/>
    <property type="match status" value="1"/>
</dbReference>
<dbReference type="RefSeq" id="WP_069381770.1">
    <property type="nucleotide sequence ID" value="NZ_CP017141.1"/>
</dbReference>
<evidence type="ECO:0000256" key="3">
    <source>
        <dbReference type="ARBA" id="ARBA00023163"/>
    </source>
</evidence>
<keyword evidence="6" id="KW-1185">Reference proteome</keyword>
<dbReference type="SUPFAM" id="SSF46689">
    <property type="entry name" value="Homeodomain-like"/>
    <property type="match status" value="1"/>
</dbReference>
<dbReference type="KEGG" id="psty:BFS30_24860"/>
<dbReference type="EMBL" id="CP017141">
    <property type="protein sequence ID" value="AOM80108.1"/>
    <property type="molecule type" value="Genomic_DNA"/>
</dbReference>
<dbReference type="GO" id="GO:0003700">
    <property type="term" value="F:DNA-binding transcription factor activity"/>
    <property type="evidence" value="ECO:0007669"/>
    <property type="project" value="InterPro"/>
</dbReference>
<dbReference type="InterPro" id="IPR046532">
    <property type="entry name" value="DUF6597"/>
</dbReference>
<dbReference type="OrthoDB" id="323290at2"/>